<evidence type="ECO:0000313" key="7">
    <source>
        <dbReference type="EMBL" id="SDO75857.1"/>
    </source>
</evidence>
<dbReference type="Gene3D" id="3.40.1190.20">
    <property type="match status" value="1"/>
</dbReference>
<dbReference type="SUPFAM" id="SSF53613">
    <property type="entry name" value="Ribokinase-like"/>
    <property type="match status" value="1"/>
</dbReference>
<feature type="domain" description="Pyridoxamine kinase/Phosphomethylpyrimidine kinase" evidence="6">
    <location>
        <begin position="73"/>
        <end position="238"/>
    </location>
</feature>
<dbReference type="GO" id="GO:0009443">
    <property type="term" value="P:pyridoxal 5'-phosphate salvage"/>
    <property type="evidence" value="ECO:0007669"/>
    <property type="project" value="InterPro"/>
</dbReference>
<evidence type="ECO:0000256" key="3">
    <source>
        <dbReference type="ARBA" id="ARBA00022741"/>
    </source>
</evidence>
<dbReference type="NCBIfam" id="TIGR00687">
    <property type="entry name" value="pyridox_kin"/>
    <property type="match status" value="1"/>
</dbReference>
<dbReference type="STRING" id="1090615.SAMN04515671_1929"/>
<dbReference type="AlphaFoldDB" id="A0A1H0M672"/>
<dbReference type="CDD" id="cd01173">
    <property type="entry name" value="pyridoxal_pyridoxamine_kinase"/>
    <property type="match status" value="1"/>
</dbReference>
<evidence type="ECO:0000313" key="8">
    <source>
        <dbReference type="Proteomes" id="UP000198741"/>
    </source>
</evidence>
<dbReference type="InterPro" id="IPR013749">
    <property type="entry name" value="PM/HMP-P_kinase-1"/>
</dbReference>
<dbReference type="InterPro" id="IPR004625">
    <property type="entry name" value="PyrdxlKinase"/>
</dbReference>
<proteinExistence type="predicted"/>
<dbReference type="EC" id="2.7.1.35" evidence="1"/>
<keyword evidence="8" id="KW-1185">Reference proteome</keyword>
<keyword evidence="5" id="KW-0067">ATP-binding</keyword>
<evidence type="ECO:0000256" key="1">
    <source>
        <dbReference type="ARBA" id="ARBA00012104"/>
    </source>
</evidence>
<dbReference type="NCBIfam" id="NF004398">
    <property type="entry name" value="PRK05756.1"/>
    <property type="match status" value="1"/>
</dbReference>
<evidence type="ECO:0000256" key="5">
    <source>
        <dbReference type="ARBA" id="ARBA00022840"/>
    </source>
</evidence>
<sequence length="283" mass="29450">MRILSIQSSVAYGHVGNSAATFPLQRLGHDVWPVLTVHFSNHTGYGSWRGPVFDAAVVADVIEGIADRGMLGTVDAVLTGYQGSPGVAEVVLDTVARVRALNPAAIYCCDPVMGDVDRGMFVLPGVPELIRDRVVPSADIVTPNAFELAFLAGVPVAAVGQMPGLLAAVERVRAAGPSTVLVTSVDGLGAEDEICMLAVDPTGAFLVRTPRLPIAVNGAGDVTAALFLAHLPDGIEVALGRVASSVHAILRRTLDAGAREIQLVQAQDEIAHPANEFAVTRIG</sequence>
<dbReference type="GO" id="GO:0008478">
    <property type="term" value="F:pyridoxal kinase activity"/>
    <property type="evidence" value="ECO:0007669"/>
    <property type="project" value="UniProtKB-EC"/>
</dbReference>
<evidence type="ECO:0000256" key="4">
    <source>
        <dbReference type="ARBA" id="ARBA00022777"/>
    </source>
</evidence>
<organism evidence="7 8">
    <name type="scientific">Nakamurella panacisegetis</name>
    <dbReference type="NCBI Taxonomy" id="1090615"/>
    <lineage>
        <taxon>Bacteria</taxon>
        <taxon>Bacillati</taxon>
        <taxon>Actinomycetota</taxon>
        <taxon>Actinomycetes</taxon>
        <taxon>Nakamurellales</taxon>
        <taxon>Nakamurellaceae</taxon>
        <taxon>Nakamurella</taxon>
    </lineage>
</organism>
<dbReference type="OrthoDB" id="9800808at2"/>
<dbReference type="PANTHER" id="PTHR10534">
    <property type="entry name" value="PYRIDOXAL KINASE"/>
    <property type="match status" value="1"/>
</dbReference>
<dbReference type="GO" id="GO:0005829">
    <property type="term" value="C:cytosol"/>
    <property type="evidence" value="ECO:0007669"/>
    <property type="project" value="TreeGrafter"/>
</dbReference>
<dbReference type="Pfam" id="PF08543">
    <property type="entry name" value="Phos_pyr_kin"/>
    <property type="match status" value="1"/>
</dbReference>
<protein>
    <recommendedName>
        <fullName evidence="1">pyridoxal kinase</fullName>
        <ecNumber evidence="1">2.7.1.35</ecNumber>
    </recommendedName>
</protein>
<keyword evidence="2" id="KW-0808">Transferase</keyword>
<gene>
    <name evidence="7" type="ORF">SAMN04515671_1929</name>
</gene>
<dbReference type="RefSeq" id="WP_090475769.1">
    <property type="nucleotide sequence ID" value="NZ_LT629710.1"/>
</dbReference>
<dbReference type="PANTHER" id="PTHR10534:SF2">
    <property type="entry name" value="PYRIDOXAL KINASE"/>
    <property type="match status" value="1"/>
</dbReference>
<keyword evidence="3" id="KW-0547">Nucleotide-binding</keyword>
<accession>A0A1H0M672</accession>
<evidence type="ECO:0000256" key="2">
    <source>
        <dbReference type="ARBA" id="ARBA00022679"/>
    </source>
</evidence>
<reference evidence="7 8" key="1">
    <citation type="submission" date="2016-10" db="EMBL/GenBank/DDBJ databases">
        <authorList>
            <person name="de Groot N.N."/>
        </authorList>
    </citation>
    <scope>NUCLEOTIDE SEQUENCE [LARGE SCALE GENOMIC DNA]</scope>
    <source>
        <strain evidence="8">P4-7,KCTC 19426,CECT 7604</strain>
    </source>
</reference>
<keyword evidence="4 7" id="KW-0418">Kinase</keyword>
<dbReference type="Proteomes" id="UP000198741">
    <property type="component" value="Chromosome I"/>
</dbReference>
<name>A0A1H0M672_9ACTN</name>
<evidence type="ECO:0000259" key="6">
    <source>
        <dbReference type="Pfam" id="PF08543"/>
    </source>
</evidence>
<dbReference type="GO" id="GO:0005524">
    <property type="term" value="F:ATP binding"/>
    <property type="evidence" value="ECO:0007669"/>
    <property type="project" value="UniProtKB-KW"/>
</dbReference>
<dbReference type="EMBL" id="LT629710">
    <property type="protein sequence ID" value="SDO75857.1"/>
    <property type="molecule type" value="Genomic_DNA"/>
</dbReference>
<dbReference type="InterPro" id="IPR029056">
    <property type="entry name" value="Ribokinase-like"/>
</dbReference>